<dbReference type="EMBL" id="HACG01002360">
    <property type="protein sequence ID" value="CEK49225.1"/>
    <property type="molecule type" value="Transcribed_RNA"/>
</dbReference>
<sequence length="111" mass="12500">EKKAVKMVKKPKKNVLVGSEYGQGPKAKVIKKLIRMSKIEKVVEEEIPKEKRKLHIGIAYQLPPEEKPIVEEKKVVPVPVPPPPPPSPPSQPGCHKDAATSFFWNLFWGNM</sequence>
<accession>A0A0B6Y0Z8</accession>
<gene>
    <name evidence="2" type="primary">ORF6926</name>
</gene>
<name>A0A0B6Y0Z8_9EUPU</name>
<evidence type="ECO:0000256" key="1">
    <source>
        <dbReference type="SAM" id="MobiDB-lite"/>
    </source>
</evidence>
<proteinExistence type="predicted"/>
<dbReference type="AlphaFoldDB" id="A0A0B6Y0Z8"/>
<evidence type="ECO:0000313" key="2">
    <source>
        <dbReference type="EMBL" id="CEK49225.1"/>
    </source>
</evidence>
<protein>
    <submittedName>
        <fullName evidence="2">Uncharacterized protein</fullName>
    </submittedName>
</protein>
<organism evidence="2">
    <name type="scientific">Arion vulgaris</name>
    <dbReference type="NCBI Taxonomy" id="1028688"/>
    <lineage>
        <taxon>Eukaryota</taxon>
        <taxon>Metazoa</taxon>
        <taxon>Spiralia</taxon>
        <taxon>Lophotrochozoa</taxon>
        <taxon>Mollusca</taxon>
        <taxon>Gastropoda</taxon>
        <taxon>Heterobranchia</taxon>
        <taxon>Euthyneura</taxon>
        <taxon>Panpulmonata</taxon>
        <taxon>Eupulmonata</taxon>
        <taxon>Stylommatophora</taxon>
        <taxon>Helicina</taxon>
        <taxon>Arionoidea</taxon>
        <taxon>Arionidae</taxon>
        <taxon>Arion</taxon>
    </lineage>
</organism>
<feature type="compositionally biased region" description="Pro residues" evidence="1">
    <location>
        <begin position="78"/>
        <end position="91"/>
    </location>
</feature>
<reference evidence="2" key="1">
    <citation type="submission" date="2014-12" db="EMBL/GenBank/DDBJ databases">
        <title>Insight into the proteome of Arion vulgaris.</title>
        <authorList>
            <person name="Aradska J."/>
            <person name="Bulat T."/>
            <person name="Smidak R."/>
            <person name="Sarate P."/>
            <person name="Gangsoo J."/>
            <person name="Sialana F."/>
            <person name="Bilban M."/>
            <person name="Lubec G."/>
        </authorList>
    </citation>
    <scope>NUCLEOTIDE SEQUENCE</scope>
    <source>
        <tissue evidence="2">Skin</tissue>
    </source>
</reference>
<feature type="non-terminal residue" evidence="2">
    <location>
        <position position="1"/>
    </location>
</feature>
<feature type="region of interest" description="Disordered" evidence="1">
    <location>
        <begin position="75"/>
        <end position="96"/>
    </location>
</feature>